<reference evidence="1" key="1">
    <citation type="submission" date="2024-07" db="EMBL/GenBank/DDBJ databases">
        <authorList>
            <person name="Yu S.T."/>
        </authorList>
    </citation>
    <scope>NUCLEOTIDE SEQUENCE</scope>
    <source>
        <strain evidence="1">R11</strain>
    </source>
</reference>
<accession>A0AB39MQY4</accession>
<sequence>MSAVCDNLGIGKSGAGDDYGFNIWRNTFPAEDLPSPGSSVTVAGVEFEFPPRATGKGDNIRCRGQLISLPPGHYDWFYLLGAAERRTEDEVELHYADGATRTAWLRMSDFWPETEAWFGEPEAFRAKGLRYPRHTQHGHRPVIWQQRVPVTVPGELVALRLPDNPAMHVFALTAVTDTEVRRAG</sequence>
<dbReference type="EMBL" id="CP163432">
    <property type="protein sequence ID" value="XDQ08865.1"/>
    <property type="molecule type" value="Genomic_DNA"/>
</dbReference>
<dbReference type="RefSeq" id="WP_369269313.1">
    <property type="nucleotide sequence ID" value="NZ_CP163432.1"/>
</dbReference>
<name>A0AB39MQY4_9ACTN</name>
<organism evidence="1">
    <name type="scientific">Streptomyces sp. R11</name>
    <dbReference type="NCBI Taxonomy" id="3238625"/>
    <lineage>
        <taxon>Bacteria</taxon>
        <taxon>Bacillati</taxon>
        <taxon>Actinomycetota</taxon>
        <taxon>Actinomycetes</taxon>
        <taxon>Kitasatosporales</taxon>
        <taxon>Streptomycetaceae</taxon>
        <taxon>Streptomyces</taxon>
    </lineage>
</organism>
<evidence type="ECO:0000313" key="1">
    <source>
        <dbReference type="EMBL" id="XDQ08865.1"/>
    </source>
</evidence>
<dbReference type="AlphaFoldDB" id="A0AB39MQY4"/>
<gene>
    <name evidence="1" type="ORF">AB5J55_04000</name>
</gene>
<protein>
    <submittedName>
        <fullName evidence="1">Uncharacterized protein</fullName>
    </submittedName>
</protein>
<proteinExistence type="predicted"/>